<accession>A0A242M6T0</accession>
<reference evidence="1 2" key="1">
    <citation type="submission" date="2017-03" db="EMBL/GenBank/DDBJ databases">
        <title>Genome analysis of strain PAMC 26510.</title>
        <authorList>
            <person name="Oh H.-M."/>
            <person name="Yang J.-A."/>
        </authorList>
    </citation>
    <scope>NUCLEOTIDE SEQUENCE [LARGE SCALE GENOMIC DNA]</scope>
    <source>
        <strain evidence="1 2">PAMC 26510</strain>
    </source>
</reference>
<proteinExistence type="predicted"/>
<comment type="caution">
    <text evidence="1">The sequence shown here is derived from an EMBL/GenBank/DDBJ whole genome shotgun (WGS) entry which is preliminary data.</text>
</comment>
<dbReference type="EMBL" id="NBTY01000199">
    <property type="protein sequence ID" value="OTP66900.1"/>
    <property type="molecule type" value="Genomic_DNA"/>
</dbReference>
<protein>
    <submittedName>
        <fullName evidence="1">Uncharacterized protein</fullName>
    </submittedName>
</protein>
<evidence type="ECO:0000313" key="1">
    <source>
        <dbReference type="EMBL" id="OTP66900.1"/>
    </source>
</evidence>
<organism evidence="1 2">
    <name type="scientific">Caballeronia sordidicola</name>
    <name type="common">Burkholderia sordidicola</name>
    <dbReference type="NCBI Taxonomy" id="196367"/>
    <lineage>
        <taxon>Bacteria</taxon>
        <taxon>Pseudomonadati</taxon>
        <taxon>Pseudomonadota</taxon>
        <taxon>Betaproteobacteria</taxon>
        <taxon>Burkholderiales</taxon>
        <taxon>Burkholderiaceae</taxon>
        <taxon>Caballeronia</taxon>
    </lineage>
</organism>
<gene>
    <name evidence="1" type="ORF">PAMC26510_34230</name>
</gene>
<sequence length="41" mass="4421">MSGAKIPPLSTALKGEAAGVPVEEFMDLTWTMANKYYMGLT</sequence>
<evidence type="ECO:0000313" key="2">
    <source>
        <dbReference type="Proteomes" id="UP000194546"/>
    </source>
</evidence>
<name>A0A242M6T0_CABSO</name>
<dbReference type="AlphaFoldDB" id="A0A242M6T0"/>
<dbReference type="Proteomes" id="UP000194546">
    <property type="component" value="Unassembled WGS sequence"/>
</dbReference>